<dbReference type="STRING" id="128403.WA1_13890"/>
<dbReference type="Gene3D" id="1.25.10.10">
    <property type="entry name" value="Leucine-rich Repeat Variant"/>
    <property type="match status" value="4"/>
</dbReference>
<evidence type="ECO:0000256" key="5">
    <source>
        <dbReference type="ARBA" id="ARBA00045876"/>
    </source>
</evidence>
<dbReference type="InterPro" id="IPR016024">
    <property type="entry name" value="ARM-type_fold"/>
</dbReference>
<comment type="similarity">
    <text evidence="1">Belongs to the CpcE/RpcE/PecE family.</text>
</comment>
<dbReference type="GO" id="GO:0016491">
    <property type="term" value="F:oxidoreductase activity"/>
    <property type="evidence" value="ECO:0007669"/>
    <property type="project" value="TreeGrafter"/>
</dbReference>
<dbReference type="SMART" id="SM00567">
    <property type="entry name" value="EZ_HEAT"/>
    <property type="match status" value="14"/>
</dbReference>
<evidence type="ECO:0000256" key="2">
    <source>
        <dbReference type="ARBA" id="ARBA00022549"/>
    </source>
</evidence>
<evidence type="ECO:0000256" key="4">
    <source>
        <dbReference type="ARBA" id="ARBA00023239"/>
    </source>
</evidence>
<keyword evidence="4" id="KW-0456">Lyase</keyword>
<name>A0A139XEQ8_9CYAN</name>
<evidence type="ECO:0000313" key="7">
    <source>
        <dbReference type="Proteomes" id="UP000076925"/>
    </source>
</evidence>
<organism evidence="6 7">
    <name type="scientific">Scytonema hofmannii PCC 7110</name>
    <dbReference type="NCBI Taxonomy" id="128403"/>
    <lineage>
        <taxon>Bacteria</taxon>
        <taxon>Bacillati</taxon>
        <taxon>Cyanobacteriota</taxon>
        <taxon>Cyanophyceae</taxon>
        <taxon>Nostocales</taxon>
        <taxon>Scytonemataceae</taxon>
        <taxon>Scytonema</taxon>
    </lineage>
</organism>
<dbReference type="Pfam" id="PF13646">
    <property type="entry name" value="HEAT_2"/>
    <property type="match status" value="7"/>
</dbReference>
<dbReference type="InterPro" id="IPR011989">
    <property type="entry name" value="ARM-like"/>
</dbReference>
<reference evidence="6 7" key="1">
    <citation type="journal article" date="2013" name="Genome Biol. Evol.">
        <title>Genomes of Stigonematalean cyanobacteria (subsection V) and the evolution of oxygenic photosynthesis from prokaryotes to plastids.</title>
        <authorList>
            <person name="Dagan T."/>
            <person name="Roettger M."/>
            <person name="Stucken K."/>
            <person name="Landan G."/>
            <person name="Koch R."/>
            <person name="Major P."/>
            <person name="Gould S.B."/>
            <person name="Goremykin V.V."/>
            <person name="Rippka R."/>
            <person name="Tandeau de Marsac N."/>
            <person name="Gugger M."/>
            <person name="Lockhart P.J."/>
            <person name="Allen J.F."/>
            <person name="Brune I."/>
            <person name="Maus I."/>
            <person name="Puhler A."/>
            <person name="Martin W.F."/>
        </authorList>
    </citation>
    <scope>NUCLEOTIDE SEQUENCE [LARGE SCALE GENOMIC DNA]</scope>
    <source>
        <strain evidence="6 7">PCC 7110</strain>
    </source>
</reference>
<protein>
    <recommendedName>
        <fullName evidence="8">PBS lyase</fullName>
    </recommendedName>
</protein>
<dbReference type="InterPro" id="IPR004155">
    <property type="entry name" value="PBS_lyase_HEAT"/>
</dbReference>
<evidence type="ECO:0000256" key="1">
    <source>
        <dbReference type="ARBA" id="ARBA00009299"/>
    </source>
</evidence>
<keyword evidence="7" id="KW-1185">Reference proteome</keyword>
<dbReference type="PANTHER" id="PTHR12697:SF5">
    <property type="entry name" value="DEOXYHYPUSINE HYDROXYLASE"/>
    <property type="match status" value="1"/>
</dbReference>
<proteinExistence type="inferred from homology"/>
<dbReference type="OrthoDB" id="499561at2"/>
<comment type="function">
    <text evidence="5">Catalyzes the hydroxylation of the N(6)-(4-aminobutyl)-L-lysine intermediate produced by deoxyhypusine synthase/DHPS on a critical lysine of the eukaryotic translation initiation factor 5A/eIF-5A. This is the second step of the post-translational modification of that lysine into an unusual amino acid residue named hypusine. Hypusination is unique to mature eIF-5A factor and is essential for its function.</text>
</comment>
<dbReference type="GO" id="GO:0016829">
    <property type="term" value="F:lyase activity"/>
    <property type="evidence" value="ECO:0007669"/>
    <property type="project" value="UniProtKB-KW"/>
</dbReference>
<dbReference type="SUPFAM" id="SSF48371">
    <property type="entry name" value="ARM repeat"/>
    <property type="match status" value="2"/>
</dbReference>
<dbReference type="Proteomes" id="UP000076925">
    <property type="component" value="Unassembled WGS sequence"/>
</dbReference>
<dbReference type="Pfam" id="PF03130">
    <property type="entry name" value="HEAT_PBS"/>
    <property type="match status" value="1"/>
</dbReference>
<dbReference type="GO" id="GO:0030089">
    <property type="term" value="C:phycobilisome"/>
    <property type="evidence" value="ECO:0007669"/>
    <property type="project" value="UniProtKB-KW"/>
</dbReference>
<evidence type="ECO:0000313" key="6">
    <source>
        <dbReference type="EMBL" id="KYC43184.1"/>
    </source>
</evidence>
<sequence length="801" mass="86961">MNNDVTGQQETQQNWNQQLASSDEITRLRAVEALGTSRIPETESMLIAALGDESWRVRRAAVNSLAQREGAILAPLLLQNLREKHYNPSVLNGVLQVLVQTNINIVPELIDCLSSADVDLRIYAAQALGEQHDKTPIPSLIAALEDPDVNVRYYAIEALGHLRASEAVEMLLAIVELGDFFLVFPALDALTRIGDRTIAPRLLPLLENDCLCSAAVEALGQLGNESVISPLLQVLNRPNAPVTNIAQAIANLYEHYKTGSHQETYIADIAYGTITATGAENMINALQDANTDELRALVMLLSQLEGDNIERALTRLLGQTSVRSSVVEALVRYGKRATQLLIEQLQLNDIEICQAAVVALGRIGDARALPSLMNLLATEPQLIIPTTVALAQIGDARAFDGLLNLMGHPHAAVRQAAIAALNSLGHPDLPTRMVDLLQDANPLIRESAVQIAGYFAFAETEALLLERCYDDDENVRRAAIELIPYLEKDFVMPTLVAVLENETPKVRVSAARALKYVDSHLAFPYLLKTLQDTDIWVRYYGAQAMGWHGYPEAVEILEKLVHTDPALRVRIAAVEALGQIGGTKAVTILAPLVEAPDINEDLLRATLAALGKTGHPNSLPPLLLVAHGVNTPVVDLVRRIDAIHALGKRGGDGVVDMLHHLAASDPEIAVVQVAIDALAELCTPEAIASLLELTLKPTCQRACIIALASLPQEQIEAIGLGLKHLYPEVRQATVEVLTRMKHPNASELLIKGLEDVNASVRLVAVTALKHLGNRWAEKKIAALARTDPDPMVRRAAEISDQ</sequence>
<dbReference type="RefSeq" id="WP_017747760.1">
    <property type="nucleotide sequence ID" value="NZ_KQ976354.1"/>
</dbReference>
<dbReference type="AlphaFoldDB" id="A0A139XEQ8"/>
<accession>A0A139XEQ8</accession>
<dbReference type="PANTHER" id="PTHR12697">
    <property type="entry name" value="PBS LYASE HEAT-LIKE PROTEIN"/>
    <property type="match status" value="1"/>
</dbReference>
<gene>
    <name evidence="6" type="ORF">WA1_13890</name>
</gene>
<dbReference type="PROSITE" id="PS50077">
    <property type="entry name" value="HEAT_REPEAT"/>
    <property type="match status" value="1"/>
</dbReference>
<keyword evidence="2" id="KW-0042">Antenna complex</keyword>
<evidence type="ECO:0000256" key="3">
    <source>
        <dbReference type="ARBA" id="ARBA00022738"/>
    </source>
</evidence>
<comment type="caution">
    <text evidence="6">The sequence shown here is derived from an EMBL/GenBank/DDBJ whole genome shotgun (WGS) entry which is preliminary data.</text>
</comment>
<dbReference type="InterPro" id="IPR021133">
    <property type="entry name" value="HEAT_type_2"/>
</dbReference>
<keyword evidence="3" id="KW-0605">Phycobilisome</keyword>
<evidence type="ECO:0008006" key="8">
    <source>
        <dbReference type="Google" id="ProtNLM"/>
    </source>
</evidence>
<dbReference type="EMBL" id="ANNX02000016">
    <property type="protein sequence ID" value="KYC43184.1"/>
    <property type="molecule type" value="Genomic_DNA"/>
</dbReference>